<sequence>MKNLQPLDLHSIKTESEYEAALLEIESLLEVPPGTPEAARLDLLATLVDAYEREHFPIPLPDPIEAIRFYLESRGLDAQVLIPILGDQEQVNQVLNRQQPLSLEMIRQLHQICNISAEVLIQSYALEGVL</sequence>
<proteinExistence type="predicted"/>
<dbReference type="InterPro" id="IPR039060">
    <property type="entry name" value="Antitox_HigA"/>
</dbReference>
<dbReference type="AlphaFoldDB" id="A0A552DBQ2"/>
<dbReference type="GO" id="GO:0006355">
    <property type="term" value="P:regulation of DNA-templated transcription"/>
    <property type="evidence" value="ECO:0007669"/>
    <property type="project" value="InterPro"/>
</dbReference>
<comment type="caution">
    <text evidence="1">The sequence shown here is derived from an EMBL/GenBank/DDBJ whole genome shotgun (WGS) entry which is preliminary data.</text>
</comment>
<evidence type="ECO:0000313" key="1">
    <source>
        <dbReference type="EMBL" id="TRU19638.1"/>
    </source>
</evidence>
<dbReference type="GO" id="GO:0001046">
    <property type="term" value="F:core promoter sequence-specific DNA binding"/>
    <property type="evidence" value="ECO:0007669"/>
    <property type="project" value="TreeGrafter"/>
</dbReference>
<name>A0A552DBQ2_MICAE</name>
<dbReference type="EMBL" id="SFBK01000250">
    <property type="protein sequence ID" value="TRU19638.1"/>
    <property type="molecule type" value="Genomic_DNA"/>
</dbReference>
<accession>A0A552DBQ2</accession>
<dbReference type="Proteomes" id="UP000320551">
    <property type="component" value="Unassembled WGS sequence"/>
</dbReference>
<organism evidence="1 2">
    <name type="scientific">Microcystis aeruginosa Ma_QC_B_20070730_S2</name>
    <dbReference type="NCBI Taxonomy" id="2486256"/>
    <lineage>
        <taxon>Bacteria</taxon>
        <taxon>Bacillati</taxon>
        <taxon>Cyanobacteriota</taxon>
        <taxon>Cyanophyceae</taxon>
        <taxon>Oscillatoriophycideae</taxon>
        <taxon>Chroococcales</taxon>
        <taxon>Microcystaceae</taxon>
        <taxon>Microcystis</taxon>
    </lineage>
</organism>
<reference evidence="1 2" key="1">
    <citation type="submission" date="2019-01" db="EMBL/GenBank/DDBJ databases">
        <title>Coherence of Microcystis species and biogeography revealed through population genomics.</title>
        <authorList>
            <person name="Perez-Carrascal O.M."/>
            <person name="Terrat Y."/>
            <person name="Giani A."/>
            <person name="Fortin N."/>
            <person name="Tromas N."/>
            <person name="Shapiro B.J."/>
        </authorList>
    </citation>
    <scope>NUCLEOTIDE SEQUENCE [LARGE SCALE GENOMIC DNA]</scope>
    <source>
        <strain evidence="1">Ma_QC_B_20070730_S2</strain>
    </source>
</reference>
<protein>
    <submittedName>
        <fullName evidence="1">Transcriptional regulator</fullName>
    </submittedName>
</protein>
<gene>
    <name evidence="1" type="ORF">EWV80_19125</name>
</gene>
<dbReference type="PANTHER" id="PTHR40455">
    <property type="entry name" value="ANTITOXIN HIGA"/>
    <property type="match status" value="1"/>
</dbReference>
<dbReference type="PANTHER" id="PTHR40455:SF1">
    <property type="entry name" value="ANTITOXIN HIGA"/>
    <property type="match status" value="1"/>
</dbReference>
<evidence type="ECO:0000313" key="2">
    <source>
        <dbReference type="Proteomes" id="UP000320551"/>
    </source>
</evidence>